<comment type="caution">
    <text evidence="1">The sequence shown here is derived from an EMBL/GenBank/DDBJ whole genome shotgun (WGS) entry which is preliminary data.</text>
</comment>
<evidence type="ECO:0000313" key="1">
    <source>
        <dbReference type="EMBL" id="KAA0060072.1"/>
    </source>
</evidence>
<protein>
    <recommendedName>
        <fullName evidence="3">Ty3-gypsy retrotransposon protein</fullName>
    </recommendedName>
</protein>
<dbReference type="OrthoDB" id="2272416at2759"/>
<evidence type="ECO:0000313" key="2">
    <source>
        <dbReference type="Proteomes" id="UP000321393"/>
    </source>
</evidence>
<dbReference type="Proteomes" id="UP000321393">
    <property type="component" value="Unassembled WGS sequence"/>
</dbReference>
<name>A0A5A7UW02_CUCMM</name>
<evidence type="ECO:0008006" key="3">
    <source>
        <dbReference type="Google" id="ProtNLM"/>
    </source>
</evidence>
<gene>
    <name evidence="1" type="ORF">E6C27_scaffold160G00400</name>
</gene>
<organism evidence="1 2">
    <name type="scientific">Cucumis melo var. makuwa</name>
    <name type="common">Oriental melon</name>
    <dbReference type="NCBI Taxonomy" id="1194695"/>
    <lineage>
        <taxon>Eukaryota</taxon>
        <taxon>Viridiplantae</taxon>
        <taxon>Streptophyta</taxon>
        <taxon>Embryophyta</taxon>
        <taxon>Tracheophyta</taxon>
        <taxon>Spermatophyta</taxon>
        <taxon>Magnoliopsida</taxon>
        <taxon>eudicotyledons</taxon>
        <taxon>Gunneridae</taxon>
        <taxon>Pentapetalae</taxon>
        <taxon>rosids</taxon>
        <taxon>fabids</taxon>
        <taxon>Cucurbitales</taxon>
        <taxon>Cucurbitaceae</taxon>
        <taxon>Benincaseae</taxon>
        <taxon>Cucumis</taxon>
    </lineage>
</organism>
<accession>A0A5A7UW02</accession>
<sequence>MDSQVKSQIVNQPRVTTAGEGISDVKQKGVVGRLRQQGMMYVLGQQEAEETPNIITGRRDDGEVESVKCFTGVMCMLSLRARQVMRMSGRSGKRTTSLARTTWLCGECEERMGKAPCEVSTWLACLDHARTC</sequence>
<dbReference type="AlphaFoldDB" id="A0A5A7UW02"/>
<dbReference type="EMBL" id="SSTE01005747">
    <property type="protein sequence ID" value="KAA0060072.1"/>
    <property type="molecule type" value="Genomic_DNA"/>
</dbReference>
<reference evidence="1 2" key="1">
    <citation type="submission" date="2019-08" db="EMBL/GenBank/DDBJ databases">
        <title>Draft genome sequences of two oriental melons (Cucumis melo L. var makuwa).</title>
        <authorList>
            <person name="Kwon S.-Y."/>
        </authorList>
    </citation>
    <scope>NUCLEOTIDE SEQUENCE [LARGE SCALE GENOMIC DNA]</scope>
    <source>
        <strain evidence="2">cv. SW 3</strain>
        <tissue evidence="1">Leaf</tissue>
    </source>
</reference>
<proteinExistence type="predicted"/>